<reference evidence="2 3" key="1">
    <citation type="submission" date="2021-06" db="EMBL/GenBank/DDBJ databases">
        <title>Caerostris darwini draft genome.</title>
        <authorList>
            <person name="Kono N."/>
            <person name="Arakawa K."/>
        </authorList>
    </citation>
    <scope>NUCLEOTIDE SEQUENCE [LARGE SCALE GENOMIC DNA]</scope>
</reference>
<feature type="region of interest" description="Disordered" evidence="1">
    <location>
        <begin position="124"/>
        <end position="143"/>
    </location>
</feature>
<proteinExistence type="predicted"/>
<comment type="caution">
    <text evidence="2">The sequence shown here is derived from an EMBL/GenBank/DDBJ whole genome shotgun (WGS) entry which is preliminary data.</text>
</comment>
<feature type="compositionally biased region" description="Basic and acidic residues" evidence="1">
    <location>
        <begin position="200"/>
        <end position="223"/>
    </location>
</feature>
<name>A0AAV4VQB1_9ARAC</name>
<organism evidence="2 3">
    <name type="scientific">Caerostris darwini</name>
    <dbReference type="NCBI Taxonomy" id="1538125"/>
    <lineage>
        <taxon>Eukaryota</taxon>
        <taxon>Metazoa</taxon>
        <taxon>Ecdysozoa</taxon>
        <taxon>Arthropoda</taxon>
        <taxon>Chelicerata</taxon>
        <taxon>Arachnida</taxon>
        <taxon>Araneae</taxon>
        <taxon>Araneomorphae</taxon>
        <taxon>Entelegynae</taxon>
        <taxon>Araneoidea</taxon>
        <taxon>Araneidae</taxon>
        <taxon>Caerostris</taxon>
    </lineage>
</organism>
<feature type="compositionally biased region" description="Basic and acidic residues" evidence="1">
    <location>
        <begin position="276"/>
        <end position="298"/>
    </location>
</feature>
<protein>
    <submittedName>
        <fullName evidence="2">Uncharacterized protein</fullName>
    </submittedName>
</protein>
<dbReference type="EMBL" id="BPLQ01013483">
    <property type="protein sequence ID" value="GIY72432.1"/>
    <property type="molecule type" value="Genomic_DNA"/>
</dbReference>
<feature type="region of interest" description="Disordered" evidence="1">
    <location>
        <begin position="198"/>
        <end position="223"/>
    </location>
</feature>
<sequence>MHHKQDGRQHAQHLAFLLLSETQVCLLTKKKYRKDVPVVTHLVAAYVQKKSNLTQVCLLTKKKYRKDVPVVTHLVAAYVQKKSHFLVHSNGFLMASPESPQAHQPSHKNKKYIGHNWKSLSPRKTSSVQKKCLTPSKDNSKYDKERHPLSIEIQFNQIKLETGAAPKKRYYKKRYKSGYSKVNNFSIQTFPISYSGTFSETEKQEQPRKHFPSEKSKDSTARKLEHCRNEGIEARFTQVKLQSECKVRQSESPRERFFKSKYVKVNTQASTFSAIEKQEQPRTPQERISSEKSEDSTARKLGHCRNEDDELSFRLPNLDGAMSKKKWYKSKSNLSKFSHSKINRKSTNPNILDTTTFSETEKKEQPSKGVTTEQLEDAIAEALKNCGLDGCGNKVAEDPIIQVYLGKGAIPKKKLFRIRNDLNKLAINKISHLYMNRNISCSTTSFKSEEQEKLLESVPEHSEDAIVQSLKSIIFDTRFI</sequence>
<keyword evidence="3" id="KW-1185">Reference proteome</keyword>
<gene>
    <name evidence="2" type="ORF">CDAR_386011</name>
</gene>
<evidence type="ECO:0000256" key="1">
    <source>
        <dbReference type="SAM" id="MobiDB-lite"/>
    </source>
</evidence>
<evidence type="ECO:0000313" key="2">
    <source>
        <dbReference type="EMBL" id="GIY72432.1"/>
    </source>
</evidence>
<accession>A0AAV4VQB1</accession>
<dbReference type="AlphaFoldDB" id="A0AAV4VQB1"/>
<feature type="region of interest" description="Disordered" evidence="1">
    <location>
        <begin position="273"/>
        <end position="303"/>
    </location>
</feature>
<dbReference type="Proteomes" id="UP001054837">
    <property type="component" value="Unassembled WGS sequence"/>
</dbReference>
<evidence type="ECO:0000313" key="3">
    <source>
        <dbReference type="Proteomes" id="UP001054837"/>
    </source>
</evidence>